<evidence type="ECO:0000256" key="1">
    <source>
        <dbReference type="SAM" id="Phobius"/>
    </source>
</evidence>
<feature type="transmembrane region" description="Helical" evidence="1">
    <location>
        <begin position="127"/>
        <end position="146"/>
    </location>
</feature>
<gene>
    <name evidence="2" type="ORF">A9C19_09215</name>
</gene>
<evidence type="ECO:0000313" key="3">
    <source>
        <dbReference type="Proteomes" id="UP000181936"/>
    </source>
</evidence>
<feature type="transmembrane region" description="Helical" evidence="1">
    <location>
        <begin position="68"/>
        <end position="89"/>
    </location>
</feature>
<feature type="transmembrane region" description="Helical" evidence="1">
    <location>
        <begin position="95"/>
        <end position="115"/>
    </location>
</feature>
<dbReference type="RefSeq" id="WP_072579709.1">
    <property type="nucleotide sequence ID" value="NZ_CP016020.1"/>
</dbReference>
<feature type="transmembrane region" description="Helical" evidence="1">
    <location>
        <begin position="206"/>
        <end position="231"/>
    </location>
</feature>
<accession>A0A1L3MRM4</accession>
<feature type="transmembrane region" description="Helical" evidence="1">
    <location>
        <begin position="32"/>
        <end position="56"/>
    </location>
</feature>
<dbReference type="EMBL" id="CP016020">
    <property type="protein sequence ID" value="APH04914.1"/>
    <property type="molecule type" value="Genomic_DNA"/>
</dbReference>
<keyword evidence="3" id="KW-1185">Reference proteome</keyword>
<feature type="transmembrane region" description="Helical" evidence="1">
    <location>
        <begin position="174"/>
        <end position="194"/>
    </location>
</feature>
<sequence length="246" mass="28181">MEQHKPISITFLIGGGASVSLIFLTGEMVIRYGALVGLSLVSAFIIICAIFIPFIKKQEVRHSWFRKIIHFFYFFEILVIHLFIASTILESVFHFHILIAIITSLSLTLFFVFLSRYSSHIPSIFKIMNVTLLFSLAIFLTNYIYLQEGLETVYHNLLHYHPEVLHTNYENQHLVYWVTIGVIFTKCYIQLPIFEPFSKSIVGNGISRLLVGGIIYITLILSFSTMTIVAITQNLPSDNLNELLIL</sequence>
<keyword evidence="1" id="KW-0812">Transmembrane</keyword>
<keyword evidence="1" id="KW-1133">Transmembrane helix</keyword>
<dbReference type="AlphaFoldDB" id="A0A1L3MRM4"/>
<dbReference type="Proteomes" id="UP000181936">
    <property type="component" value="Chromosome"/>
</dbReference>
<proteinExistence type="predicted"/>
<dbReference type="OrthoDB" id="2855379at2"/>
<protein>
    <submittedName>
        <fullName evidence="2">Uncharacterized protein</fullName>
    </submittedName>
</protein>
<organism evidence="2 3">
    <name type="scientific">Bacillus weihaiensis</name>
    <dbReference type="NCBI Taxonomy" id="1547283"/>
    <lineage>
        <taxon>Bacteria</taxon>
        <taxon>Bacillati</taxon>
        <taxon>Bacillota</taxon>
        <taxon>Bacilli</taxon>
        <taxon>Bacillales</taxon>
        <taxon>Bacillaceae</taxon>
        <taxon>Bacillus</taxon>
    </lineage>
</organism>
<name>A0A1L3MRM4_9BACI</name>
<dbReference type="KEGG" id="bwh:A9C19_09215"/>
<feature type="transmembrane region" description="Helical" evidence="1">
    <location>
        <begin position="7"/>
        <end position="26"/>
    </location>
</feature>
<keyword evidence="1" id="KW-0472">Membrane</keyword>
<evidence type="ECO:0000313" key="2">
    <source>
        <dbReference type="EMBL" id="APH04914.1"/>
    </source>
</evidence>
<reference evidence="2 3" key="1">
    <citation type="journal article" date="2016" name="Sci. Rep.">
        <title>Complete genome sequence and transcriptomic analysis of a novel marine strain Bacillus weihaiensis reveals the mechanism of brown algae degradation.</title>
        <authorList>
            <person name="Zhu Y."/>
            <person name="Chen P."/>
            <person name="Bao Y."/>
            <person name="Men Y."/>
            <person name="Zeng Y."/>
            <person name="Yang J."/>
            <person name="Sun J."/>
            <person name="Sun Y."/>
        </authorList>
    </citation>
    <scope>NUCLEOTIDE SEQUENCE [LARGE SCALE GENOMIC DNA]</scope>
    <source>
        <strain evidence="2 3">Alg07</strain>
    </source>
</reference>
<dbReference type="STRING" id="1547283.A9C19_09215"/>